<sequence>MVTYGKPVEYSLVPLSFTLNFEEMAKTYDGIHLTENGLFEVRGVTSLFLNRKYTLKFYDVECTIWLKPAFEKYEELGHAKFQRKMSWKEYKNALSVNG</sequence>
<gene>
    <name evidence="1" type="ORF">BACERE00185_04529</name>
</gene>
<protein>
    <submittedName>
        <fullName evidence="1">Uncharacterized protein</fullName>
    </submittedName>
</protein>
<proteinExistence type="predicted"/>
<organism evidence="1 2">
    <name type="scientific">Bacillus mobilis</name>
    <dbReference type="NCBI Taxonomy" id="2026190"/>
    <lineage>
        <taxon>Bacteria</taxon>
        <taxon>Bacillati</taxon>
        <taxon>Bacillota</taxon>
        <taxon>Bacilli</taxon>
        <taxon>Bacillales</taxon>
        <taxon>Bacillaceae</taxon>
        <taxon>Bacillus</taxon>
        <taxon>Bacillus cereus group</taxon>
    </lineage>
</organism>
<accession>A0A1Y6AJB1</accession>
<evidence type="ECO:0000313" key="1">
    <source>
        <dbReference type="EMBL" id="SME38939.1"/>
    </source>
</evidence>
<evidence type="ECO:0000313" key="2">
    <source>
        <dbReference type="Proteomes" id="UP000194439"/>
    </source>
</evidence>
<name>A0A1Y6AJB1_9BACI</name>
<dbReference type="Proteomes" id="UP000194439">
    <property type="component" value="Unassembled WGS sequence"/>
</dbReference>
<dbReference type="AlphaFoldDB" id="A0A1Y6AJB1"/>
<dbReference type="EMBL" id="FWZD01000069">
    <property type="protein sequence ID" value="SME38939.1"/>
    <property type="molecule type" value="Genomic_DNA"/>
</dbReference>
<reference evidence="2" key="1">
    <citation type="submission" date="2017-04" db="EMBL/GenBank/DDBJ databases">
        <authorList>
            <person name="Criscuolo A."/>
        </authorList>
    </citation>
    <scope>NUCLEOTIDE SEQUENCE [LARGE SCALE GENOMIC DNA]</scope>
</reference>